<reference evidence="7" key="1">
    <citation type="journal article" date="2019" name="Int. J. Syst. Evol. Microbiol.">
        <title>The Global Catalogue of Microorganisms (GCM) 10K type strain sequencing project: providing services to taxonomists for standard genome sequencing and annotation.</title>
        <authorList>
            <consortium name="The Broad Institute Genomics Platform"/>
            <consortium name="The Broad Institute Genome Sequencing Center for Infectious Disease"/>
            <person name="Wu L."/>
            <person name="Ma J."/>
        </authorList>
    </citation>
    <scope>NUCLEOTIDE SEQUENCE [LARGE SCALE GENOMIC DNA]</scope>
    <source>
        <strain evidence="7">CGMCC 4.7396</strain>
    </source>
</reference>
<dbReference type="SUPFAM" id="SSF54909">
    <property type="entry name" value="Dimeric alpha+beta barrel"/>
    <property type="match status" value="1"/>
</dbReference>
<name>A0ABV7PVS6_9ACTN</name>
<evidence type="ECO:0000256" key="4">
    <source>
        <dbReference type="SAM" id="MobiDB-lite"/>
    </source>
</evidence>
<dbReference type="EMBL" id="JBHRWO010000004">
    <property type="protein sequence ID" value="MFC3491662.1"/>
    <property type="molecule type" value="Genomic_DNA"/>
</dbReference>
<evidence type="ECO:0000259" key="5">
    <source>
        <dbReference type="PROSITE" id="PS50956"/>
    </source>
</evidence>
<dbReference type="Pfam" id="PF13412">
    <property type="entry name" value="HTH_24"/>
    <property type="match status" value="1"/>
</dbReference>
<proteinExistence type="predicted"/>
<comment type="caution">
    <text evidence="6">The sequence shown here is derived from an EMBL/GenBank/DDBJ whole genome shotgun (WGS) entry which is preliminary data.</text>
</comment>
<feature type="compositionally biased region" description="Basic and acidic residues" evidence="4">
    <location>
        <begin position="145"/>
        <end position="159"/>
    </location>
</feature>
<dbReference type="InterPro" id="IPR019888">
    <property type="entry name" value="Tscrpt_reg_AsnC-like"/>
</dbReference>
<dbReference type="Gene3D" id="1.10.10.10">
    <property type="entry name" value="Winged helix-like DNA-binding domain superfamily/Winged helix DNA-binding domain"/>
    <property type="match status" value="1"/>
</dbReference>
<evidence type="ECO:0000313" key="6">
    <source>
        <dbReference type="EMBL" id="MFC3491662.1"/>
    </source>
</evidence>
<dbReference type="PROSITE" id="PS50956">
    <property type="entry name" value="HTH_ASNC_2"/>
    <property type="match status" value="1"/>
</dbReference>
<keyword evidence="7" id="KW-1185">Reference proteome</keyword>
<organism evidence="6 7">
    <name type="scientific">Glycomyces rhizosphaerae</name>
    <dbReference type="NCBI Taxonomy" id="2054422"/>
    <lineage>
        <taxon>Bacteria</taxon>
        <taxon>Bacillati</taxon>
        <taxon>Actinomycetota</taxon>
        <taxon>Actinomycetes</taxon>
        <taxon>Glycomycetales</taxon>
        <taxon>Glycomycetaceae</taxon>
        <taxon>Glycomyces</taxon>
    </lineage>
</organism>
<dbReference type="InterPro" id="IPR011991">
    <property type="entry name" value="ArsR-like_HTH"/>
</dbReference>
<dbReference type="PRINTS" id="PR00033">
    <property type="entry name" value="HTHASNC"/>
</dbReference>
<dbReference type="Gene3D" id="3.30.70.920">
    <property type="match status" value="1"/>
</dbReference>
<feature type="domain" description="HTH asnC-type" evidence="5">
    <location>
        <begin position="9"/>
        <end position="70"/>
    </location>
</feature>
<dbReference type="RefSeq" id="WP_387970831.1">
    <property type="nucleotide sequence ID" value="NZ_JBHRWO010000004.1"/>
</dbReference>
<keyword evidence="2" id="KW-0238">DNA-binding</keyword>
<feature type="region of interest" description="Disordered" evidence="4">
    <location>
        <begin position="145"/>
        <end position="169"/>
    </location>
</feature>
<dbReference type="Pfam" id="PF01037">
    <property type="entry name" value="AsnC_trans_reg"/>
    <property type="match status" value="1"/>
</dbReference>
<dbReference type="InterPro" id="IPR036390">
    <property type="entry name" value="WH_DNA-bd_sf"/>
</dbReference>
<dbReference type="InterPro" id="IPR019887">
    <property type="entry name" value="Tscrpt_reg_AsnC/Lrp_C"/>
</dbReference>
<gene>
    <name evidence="6" type="ORF">ACFO8M_04065</name>
</gene>
<dbReference type="InterPro" id="IPR036388">
    <property type="entry name" value="WH-like_DNA-bd_sf"/>
</dbReference>
<dbReference type="PANTHER" id="PTHR30154">
    <property type="entry name" value="LEUCINE-RESPONSIVE REGULATORY PROTEIN"/>
    <property type="match status" value="1"/>
</dbReference>
<dbReference type="SUPFAM" id="SSF46785">
    <property type="entry name" value="Winged helix' DNA-binding domain"/>
    <property type="match status" value="1"/>
</dbReference>
<dbReference type="InterPro" id="IPR011008">
    <property type="entry name" value="Dimeric_a/b-barrel"/>
</dbReference>
<protein>
    <submittedName>
        <fullName evidence="6">Lrp/AsnC family transcriptional regulator</fullName>
    </submittedName>
</protein>
<dbReference type="PANTHER" id="PTHR30154:SF53">
    <property type="entry name" value="HTH-TYPE TRANSCRIPTIONAL REGULATOR LRPC"/>
    <property type="match status" value="1"/>
</dbReference>
<dbReference type="CDD" id="cd00090">
    <property type="entry name" value="HTH_ARSR"/>
    <property type="match status" value="1"/>
</dbReference>
<evidence type="ECO:0000256" key="3">
    <source>
        <dbReference type="ARBA" id="ARBA00023163"/>
    </source>
</evidence>
<sequence>MNALRSPELDETDWKILAELQSDARLSFNELSRRIHLSAPAVAERVRRLEESGVIAGYGARVDPAKAGQPLLAFIQLRCSLSRCLLKTTGADDFPEIAEVHKLSGEHCSMLKVRAASLGHLEGLIERLGEHGELRTHIVLSTQYDDRPLAPTTPDREVSDSAGWARPGR</sequence>
<evidence type="ECO:0000313" key="7">
    <source>
        <dbReference type="Proteomes" id="UP001595712"/>
    </source>
</evidence>
<dbReference type="InterPro" id="IPR000485">
    <property type="entry name" value="AsnC-type_HTH_dom"/>
</dbReference>
<evidence type="ECO:0000256" key="2">
    <source>
        <dbReference type="ARBA" id="ARBA00023125"/>
    </source>
</evidence>
<evidence type="ECO:0000256" key="1">
    <source>
        <dbReference type="ARBA" id="ARBA00023015"/>
    </source>
</evidence>
<dbReference type="Proteomes" id="UP001595712">
    <property type="component" value="Unassembled WGS sequence"/>
</dbReference>
<keyword evidence="1" id="KW-0805">Transcription regulation</keyword>
<accession>A0ABV7PVS6</accession>
<dbReference type="SMART" id="SM00344">
    <property type="entry name" value="HTH_ASNC"/>
    <property type="match status" value="1"/>
</dbReference>
<keyword evidence="3" id="KW-0804">Transcription</keyword>